<dbReference type="Proteomes" id="UP001366166">
    <property type="component" value="Chromosome"/>
</dbReference>
<organism evidence="3 4">
    <name type="scientific">Desulfoferula mesophila</name>
    <dbReference type="NCBI Taxonomy" id="3058419"/>
    <lineage>
        <taxon>Bacteria</taxon>
        <taxon>Pseudomonadati</taxon>
        <taxon>Thermodesulfobacteriota</taxon>
        <taxon>Desulfarculia</taxon>
        <taxon>Desulfarculales</taxon>
        <taxon>Desulfarculaceae</taxon>
        <taxon>Desulfoferula</taxon>
    </lineage>
</organism>
<dbReference type="InterPro" id="IPR051043">
    <property type="entry name" value="Sulfatase_Mod_Factor_Kinase"/>
</dbReference>
<dbReference type="SUPFAM" id="SSF56436">
    <property type="entry name" value="C-type lectin-like"/>
    <property type="match status" value="1"/>
</dbReference>
<feature type="chain" id="PRO_5043403787" description="Sulfatase-modifying factor enzyme-like domain-containing protein" evidence="1">
    <location>
        <begin position="29"/>
        <end position="289"/>
    </location>
</feature>
<dbReference type="EMBL" id="AP028679">
    <property type="protein sequence ID" value="BEQ16235.1"/>
    <property type="molecule type" value="Genomic_DNA"/>
</dbReference>
<dbReference type="AlphaFoldDB" id="A0AAU9EJR4"/>
<dbReference type="PANTHER" id="PTHR23150">
    <property type="entry name" value="SULFATASE MODIFYING FACTOR 1, 2"/>
    <property type="match status" value="1"/>
</dbReference>
<keyword evidence="4" id="KW-1185">Reference proteome</keyword>
<dbReference type="InterPro" id="IPR016187">
    <property type="entry name" value="CTDL_fold"/>
</dbReference>
<dbReference type="Gene3D" id="3.90.1580.10">
    <property type="entry name" value="paralog of FGE (formylglycine-generating enzyme)"/>
    <property type="match status" value="1"/>
</dbReference>
<gene>
    <name evidence="3" type="ORF">FAK_33010</name>
</gene>
<reference evidence="4" key="1">
    <citation type="journal article" date="2023" name="Arch. Microbiol.">
        <title>Desulfoferula mesophilus gen. nov. sp. nov., a mesophilic sulfate-reducing bacterium isolated from a brackish lake sediment.</title>
        <authorList>
            <person name="Watanabe T."/>
            <person name="Yabe T."/>
            <person name="Tsuji J.M."/>
            <person name="Fukui M."/>
        </authorList>
    </citation>
    <scope>NUCLEOTIDE SEQUENCE [LARGE SCALE GENOMIC DNA]</scope>
    <source>
        <strain evidence="4">12FAK</strain>
    </source>
</reference>
<protein>
    <recommendedName>
        <fullName evidence="2">Sulfatase-modifying factor enzyme-like domain-containing protein</fullName>
    </recommendedName>
</protein>
<dbReference type="PANTHER" id="PTHR23150:SF19">
    <property type="entry name" value="FORMYLGLYCINE-GENERATING ENZYME"/>
    <property type="match status" value="1"/>
</dbReference>
<dbReference type="InterPro" id="IPR005532">
    <property type="entry name" value="SUMF_dom"/>
</dbReference>
<evidence type="ECO:0000313" key="3">
    <source>
        <dbReference type="EMBL" id="BEQ16235.1"/>
    </source>
</evidence>
<dbReference type="InterPro" id="IPR042095">
    <property type="entry name" value="SUMF_sf"/>
</dbReference>
<evidence type="ECO:0000259" key="2">
    <source>
        <dbReference type="Pfam" id="PF03781"/>
    </source>
</evidence>
<name>A0AAU9EJR4_9BACT</name>
<feature type="domain" description="Sulfatase-modifying factor enzyme-like" evidence="2">
    <location>
        <begin position="53"/>
        <end position="286"/>
    </location>
</feature>
<dbReference type="GO" id="GO:0120147">
    <property type="term" value="F:formylglycine-generating oxidase activity"/>
    <property type="evidence" value="ECO:0007669"/>
    <property type="project" value="TreeGrafter"/>
</dbReference>
<dbReference type="KEGG" id="dmp:FAK_33010"/>
<evidence type="ECO:0000313" key="4">
    <source>
        <dbReference type="Proteomes" id="UP001366166"/>
    </source>
</evidence>
<dbReference type="PROSITE" id="PS51257">
    <property type="entry name" value="PROKAR_LIPOPROTEIN"/>
    <property type="match status" value="1"/>
</dbReference>
<feature type="signal peptide" evidence="1">
    <location>
        <begin position="1"/>
        <end position="28"/>
    </location>
</feature>
<dbReference type="RefSeq" id="WP_338601774.1">
    <property type="nucleotide sequence ID" value="NZ_AP028679.1"/>
</dbReference>
<keyword evidence="1" id="KW-0732">Signal</keyword>
<dbReference type="Pfam" id="PF03781">
    <property type="entry name" value="FGE-sulfatase"/>
    <property type="match status" value="1"/>
</dbReference>
<accession>A0AAU9EJR4</accession>
<proteinExistence type="predicted"/>
<evidence type="ECO:0000256" key="1">
    <source>
        <dbReference type="SAM" id="SignalP"/>
    </source>
</evidence>
<sequence>MQARFFGFLAASFFLAACLLASAGLAGAAPDYSNLPAKYADLPKKVTNELGMEFVLIPPGTFMMGSPKSEPGHQEREQQHQVTLTRPFYLQTTEVTLEQWHKVMGKRWLAAQRPGGPKSPVTQVSWFQAEQFIYKLNHSGKASYRLPTEAEWEYAARAGSQTSYPWGEGIDCDRAMYANNSLKYDGCQKYYLSRGLSADDPAPVGSFPPNAWGIYDTAGNVWEWVSDWLGPYPQGPATDPQGPVSGEWRVRRGGSWFGKPHYLRSANRNFASPASKYNTLGFRLVKEIP</sequence>